<accession>A0A072TVW6</accession>
<dbReference type="HOGENOM" id="CLU_2213863_0_0_1"/>
<reference evidence="3" key="5">
    <citation type="journal article" date="2018" name="Nat. Plants">
        <title>Whole-genome landscape of Medicago truncatula symbiotic genes.</title>
        <authorList>
            <person name="Pecrix Y."/>
            <person name="Gamas P."/>
            <person name="Carrere S."/>
        </authorList>
    </citation>
    <scope>NUCLEOTIDE SEQUENCE</scope>
    <source>
        <tissue evidence="3">Leaves</tissue>
    </source>
</reference>
<organism evidence="2 5">
    <name type="scientific">Medicago truncatula</name>
    <name type="common">Barrel medic</name>
    <name type="synonym">Medicago tribuloides</name>
    <dbReference type="NCBI Taxonomy" id="3880"/>
    <lineage>
        <taxon>Eukaryota</taxon>
        <taxon>Viridiplantae</taxon>
        <taxon>Streptophyta</taxon>
        <taxon>Embryophyta</taxon>
        <taxon>Tracheophyta</taxon>
        <taxon>Spermatophyta</taxon>
        <taxon>Magnoliopsida</taxon>
        <taxon>eudicotyledons</taxon>
        <taxon>Gunneridae</taxon>
        <taxon>Pentapetalae</taxon>
        <taxon>rosids</taxon>
        <taxon>fabids</taxon>
        <taxon>Fabales</taxon>
        <taxon>Fabaceae</taxon>
        <taxon>Papilionoideae</taxon>
        <taxon>50 kb inversion clade</taxon>
        <taxon>NPAAA clade</taxon>
        <taxon>Hologalegina</taxon>
        <taxon>IRL clade</taxon>
        <taxon>Trifolieae</taxon>
        <taxon>Medicago</taxon>
    </lineage>
</organism>
<dbReference type="EMBL" id="PSQE01000007">
    <property type="protein sequence ID" value="RHN44397.1"/>
    <property type="molecule type" value="Genomic_DNA"/>
</dbReference>
<reference evidence="6" key="4">
    <citation type="journal article" date="2018" name="Nat. Plants">
        <title>Whole-genome landscape of Medicago truncatula symbiotic genes.</title>
        <authorList>
            <person name="Pecrix Y."/>
            <person name="Staton S.E."/>
            <person name="Sallet E."/>
            <person name="Lelandais-Briere C."/>
            <person name="Moreau S."/>
            <person name="Carrere S."/>
            <person name="Blein T."/>
            <person name="Jardinaud M.F."/>
            <person name="Latrasse D."/>
            <person name="Zouine M."/>
            <person name="Zahm M."/>
            <person name="Kreplak J."/>
            <person name="Mayjonade B."/>
            <person name="Satge C."/>
            <person name="Perez M."/>
            <person name="Cauet S."/>
            <person name="Marande W."/>
            <person name="Chantry-Darmon C."/>
            <person name="Lopez-Roques C."/>
            <person name="Bouchez O."/>
            <person name="Berard A."/>
            <person name="Debelle F."/>
            <person name="Munos S."/>
            <person name="Bendahmane A."/>
            <person name="Berges H."/>
            <person name="Niebel A."/>
            <person name="Buitink J."/>
            <person name="Frugier F."/>
            <person name="Benhamed M."/>
            <person name="Crespi M."/>
            <person name="Gouzy J."/>
            <person name="Gamas P."/>
        </authorList>
    </citation>
    <scope>NUCLEOTIDE SEQUENCE [LARGE SCALE GENOMIC DNA]</scope>
    <source>
        <strain evidence="6">cv. Jemalong A17</strain>
    </source>
</reference>
<dbReference type="Proteomes" id="UP000265566">
    <property type="component" value="Chromosome 7"/>
</dbReference>
<name>A0A072TVW6_MEDTR</name>
<reference evidence="2 5" key="2">
    <citation type="journal article" date="2014" name="BMC Genomics">
        <title>An improved genome release (version Mt4.0) for the model legume Medicago truncatula.</title>
        <authorList>
            <person name="Tang H."/>
            <person name="Krishnakumar V."/>
            <person name="Bidwell S."/>
            <person name="Rosen B."/>
            <person name="Chan A."/>
            <person name="Zhou S."/>
            <person name="Gentzbittel L."/>
            <person name="Childs K.L."/>
            <person name="Yandell M."/>
            <person name="Gundlach H."/>
            <person name="Mayer K.F."/>
            <person name="Schwartz D.C."/>
            <person name="Town C.D."/>
        </authorList>
    </citation>
    <scope>GENOME REANNOTATION</scope>
    <source>
        <strain evidence="2">A17</strain>
        <strain evidence="4 5">cv. Jemalong A17</strain>
    </source>
</reference>
<evidence type="ECO:0000313" key="5">
    <source>
        <dbReference type="Proteomes" id="UP000002051"/>
    </source>
</evidence>
<evidence type="ECO:0000313" key="2">
    <source>
        <dbReference type="EMBL" id="KEH21649.1"/>
    </source>
</evidence>
<gene>
    <name evidence="2" type="ordered locus">MTR_7g013710</name>
    <name evidence="3" type="ORF">MtrunA17_Chr7g0219011</name>
</gene>
<proteinExistence type="predicted"/>
<evidence type="ECO:0000313" key="6">
    <source>
        <dbReference type="Proteomes" id="UP000265566"/>
    </source>
</evidence>
<dbReference type="Proteomes" id="UP000002051">
    <property type="component" value="Unassembled WGS sequence"/>
</dbReference>
<evidence type="ECO:0000313" key="4">
    <source>
        <dbReference type="EnsemblPlants" id="KEH21649"/>
    </source>
</evidence>
<feature type="signal peptide" evidence="1">
    <location>
        <begin position="1"/>
        <end position="23"/>
    </location>
</feature>
<feature type="chain" id="PRO_5014499019" evidence="1">
    <location>
        <begin position="24"/>
        <end position="107"/>
    </location>
</feature>
<evidence type="ECO:0000313" key="3">
    <source>
        <dbReference type="EMBL" id="RHN44397.1"/>
    </source>
</evidence>
<keyword evidence="2" id="KW-0812">Transmembrane</keyword>
<keyword evidence="1" id="KW-0732">Signal</keyword>
<keyword evidence="5" id="KW-1185">Reference proteome</keyword>
<keyword evidence="2" id="KW-0472">Membrane</keyword>
<dbReference type="Gramene" id="rna38515">
    <property type="protein sequence ID" value="RHN44397.1"/>
    <property type="gene ID" value="gene38515"/>
</dbReference>
<dbReference type="EnsemblPlants" id="KEH21649">
    <property type="protein sequence ID" value="KEH21649"/>
    <property type="gene ID" value="MTR_7g013710"/>
</dbReference>
<reference evidence="2 5" key="1">
    <citation type="journal article" date="2011" name="Nature">
        <title>The Medicago genome provides insight into the evolution of rhizobial symbioses.</title>
        <authorList>
            <person name="Young N.D."/>
            <person name="Debelle F."/>
            <person name="Oldroyd G.E."/>
            <person name="Geurts R."/>
            <person name="Cannon S.B."/>
            <person name="Udvardi M.K."/>
            <person name="Benedito V.A."/>
            <person name="Mayer K.F."/>
            <person name="Gouzy J."/>
            <person name="Schoof H."/>
            <person name="Van de Peer Y."/>
            <person name="Proost S."/>
            <person name="Cook D.R."/>
            <person name="Meyers B.C."/>
            <person name="Spannagl M."/>
            <person name="Cheung F."/>
            <person name="De Mita S."/>
            <person name="Krishnakumar V."/>
            <person name="Gundlach H."/>
            <person name="Zhou S."/>
            <person name="Mudge J."/>
            <person name="Bharti A.K."/>
            <person name="Murray J.D."/>
            <person name="Naoumkina M.A."/>
            <person name="Rosen B."/>
            <person name="Silverstein K.A."/>
            <person name="Tang H."/>
            <person name="Rombauts S."/>
            <person name="Zhao P.X."/>
            <person name="Zhou P."/>
            <person name="Barbe V."/>
            <person name="Bardou P."/>
            <person name="Bechner M."/>
            <person name="Bellec A."/>
            <person name="Berger A."/>
            <person name="Berges H."/>
            <person name="Bidwell S."/>
            <person name="Bisseling T."/>
            <person name="Choisne N."/>
            <person name="Couloux A."/>
            <person name="Denny R."/>
            <person name="Deshpande S."/>
            <person name="Dai X."/>
            <person name="Doyle J.J."/>
            <person name="Dudez A.M."/>
            <person name="Farmer A.D."/>
            <person name="Fouteau S."/>
            <person name="Franken C."/>
            <person name="Gibelin C."/>
            <person name="Gish J."/>
            <person name="Goldstein S."/>
            <person name="Gonzalez A.J."/>
            <person name="Green P.J."/>
            <person name="Hallab A."/>
            <person name="Hartog M."/>
            <person name="Hua A."/>
            <person name="Humphray S.J."/>
            <person name="Jeong D.H."/>
            <person name="Jing Y."/>
            <person name="Jocker A."/>
            <person name="Kenton S.M."/>
            <person name="Kim D.J."/>
            <person name="Klee K."/>
            <person name="Lai H."/>
            <person name="Lang C."/>
            <person name="Lin S."/>
            <person name="Macmil S.L."/>
            <person name="Magdelenat G."/>
            <person name="Matthews L."/>
            <person name="McCorrison J."/>
            <person name="Monaghan E.L."/>
            <person name="Mun J.H."/>
            <person name="Najar F.Z."/>
            <person name="Nicholson C."/>
            <person name="Noirot C."/>
            <person name="O'Bleness M."/>
            <person name="Paule C.R."/>
            <person name="Poulain J."/>
            <person name="Prion F."/>
            <person name="Qin B."/>
            <person name="Qu C."/>
            <person name="Retzel E.F."/>
            <person name="Riddle C."/>
            <person name="Sallet E."/>
            <person name="Samain S."/>
            <person name="Samson N."/>
            <person name="Sanders I."/>
            <person name="Saurat O."/>
            <person name="Scarpelli C."/>
            <person name="Schiex T."/>
            <person name="Segurens B."/>
            <person name="Severin A.J."/>
            <person name="Sherrier D.J."/>
            <person name="Shi R."/>
            <person name="Sims S."/>
            <person name="Singer S.R."/>
            <person name="Sinharoy S."/>
            <person name="Sterck L."/>
            <person name="Viollet A."/>
            <person name="Wang B.B."/>
            <person name="Wang K."/>
            <person name="Wang M."/>
            <person name="Wang X."/>
            <person name="Warfsmann J."/>
            <person name="Weissenbach J."/>
            <person name="White D.D."/>
            <person name="White J.D."/>
            <person name="Wiley G.B."/>
            <person name="Wincker P."/>
            <person name="Xing Y."/>
            <person name="Yang L."/>
            <person name="Yao Z."/>
            <person name="Ying F."/>
            <person name="Zhai J."/>
            <person name="Zhou L."/>
            <person name="Zuber A."/>
            <person name="Denarie J."/>
            <person name="Dixon R.A."/>
            <person name="May G.D."/>
            <person name="Schwartz D.C."/>
            <person name="Rogers J."/>
            <person name="Quetier F."/>
            <person name="Town C.D."/>
            <person name="Roe B.A."/>
        </authorList>
    </citation>
    <scope>NUCLEOTIDE SEQUENCE [LARGE SCALE GENOMIC DNA]</scope>
    <source>
        <strain evidence="2">A17</strain>
        <strain evidence="4 5">cv. Jemalong A17</strain>
    </source>
</reference>
<sequence>MSSNKVIWVLMLTLVVLATISQAICPDGNYGQPCNGFDKTCCDKSLVCNGGFVGTCLCRNGNILNCDKPKKCKTFSEKCNGFDKKCCVGLLCISGLCRFPTSPPLRL</sequence>
<dbReference type="AlphaFoldDB" id="A0A072TVW6"/>
<reference evidence="4" key="3">
    <citation type="submission" date="2015-04" db="UniProtKB">
        <authorList>
            <consortium name="EnsemblPlants"/>
        </authorList>
    </citation>
    <scope>IDENTIFICATION</scope>
    <source>
        <strain evidence="4">cv. Jemalong A17</strain>
    </source>
</reference>
<evidence type="ECO:0000256" key="1">
    <source>
        <dbReference type="SAM" id="SignalP"/>
    </source>
</evidence>
<protein>
    <submittedName>
        <fullName evidence="2">Transmembrane protein, putative</fullName>
    </submittedName>
</protein>
<dbReference type="EMBL" id="CM001223">
    <property type="protein sequence ID" value="KEH21649.1"/>
    <property type="molecule type" value="Genomic_DNA"/>
</dbReference>